<feature type="region of interest" description="Disordered" evidence="1">
    <location>
        <begin position="85"/>
        <end position="149"/>
    </location>
</feature>
<organism evidence="2 3">
    <name type="scientific">Colletotrichum chrysophilum</name>
    <dbReference type="NCBI Taxonomy" id="1836956"/>
    <lineage>
        <taxon>Eukaryota</taxon>
        <taxon>Fungi</taxon>
        <taxon>Dikarya</taxon>
        <taxon>Ascomycota</taxon>
        <taxon>Pezizomycotina</taxon>
        <taxon>Sordariomycetes</taxon>
        <taxon>Hypocreomycetidae</taxon>
        <taxon>Glomerellales</taxon>
        <taxon>Glomerellaceae</taxon>
        <taxon>Colletotrichum</taxon>
        <taxon>Colletotrichum gloeosporioides species complex</taxon>
    </lineage>
</organism>
<evidence type="ECO:0000313" key="3">
    <source>
        <dbReference type="Proteomes" id="UP001243330"/>
    </source>
</evidence>
<gene>
    <name evidence="2" type="ORF">CCHR01_14950</name>
</gene>
<name>A0AAD9A730_9PEZI</name>
<sequence>MNGHCHWGTNARASDSSKLHDFSDATTHHHYFDLLRKLILACFVVPRPFTPPGFDRRRASACRTFGPILHISRSMGFDVMVLTLPPSSERSSEAKTTAARPTPSRNIDLENSIEEIRERSGPDFQASAELEPRCTQRQSLPTTGVAEDI</sequence>
<evidence type="ECO:0000313" key="2">
    <source>
        <dbReference type="EMBL" id="KAK1842409.1"/>
    </source>
</evidence>
<comment type="caution">
    <text evidence="2">The sequence shown here is derived from an EMBL/GenBank/DDBJ whole genome shotgun (WGS) entry which is preliminary data.</text>
</comment>
<evidence type="ECO:0000256" key="1">
    <source>
        <dbReference type="SAM" id="MobiDB-lite"/>
    </source>
</evidence>
<dbReference type="EMBL" id="JAQOWY010000415">
    <property type="protein sequence ID" value="KAK1842409.1"/>
    <property type="molecule type" value="Genomic_DNA"/>
</dbReference>
<reference evidence="2" key="1">
    <citation type="submission" date="2023-01" db="EMBL/GenBank/DDBJ databases">
        <title>Colletotrichum chrysophilum M932 genome sequence.</title>
        <authorList>
            <person name="Baroncelli R."/>
        </authorList>
    </citation>
    <scope>NUCLEOTIDE SEQUENCE</scope>
    <source>
        <strain evidence="2">M932</strain>
    </source>
</reference>
<accession>A0AAD9A730</accession>
<keyword evidence="3" id="KW-1185">Reference proteome</keyword>
<proteinExistence type="predicted"/>
<dbReference type="Proteomes" id="UP001243330">
    <property type="component" value="Unassembled WGS sequence"/>
</dbReference>
<dbReference type="AlphaFoldDB" id="A0AAD9A730"/>
<protein>
    <submittedName>
        <fullName evidence="2">Uncharacterized protein</fullName>
    </submittedName>
</protein>